<dbReference type="SUPFAM" id="SSF54862">
    <property type="entry name" value="4Fe-4S ferredoxins"/>
    <property type="match status" value="1"/>
</dbReference>
<feature type="domain" description="4Fe-4S ferredoxin-type" evidence="4">
    <location>
        <begin position="57"/>
        <end position="86"/>
    </location>
</feature>
<dbReference type="InterPro" id="IPR027417">
    <property type="entry name" value="P-loop_NTPase"/>
</dbReference>
<dbReference type="RefSeq" id="WP_121169616.1">
    <property type="nucleotide sequence ID" value="NZ_RBIE01000001.1"/>
</dbReference>
<dbReference type="InterPro" id="IPR017900">
    <property type="entry name" value="4Fe4S_Fe_S_CS"/>
</dbReference>
<evidence type="ECO:0000313" key="6">
    <source>
        <dbReference type="Proteomes" id="UP000280881"/>
    </source>
</evidence>
<keyword evidence="6" id="KW-1185">Reference proteome</keyword>
<comment type="caution">
    <text evidence="5">The sequence shown here is derived from an EMBL/GenBank/DDBJ whole genome shotgun (WGS) entry which is preliminary data.</text>
</comment>
<evidence type="ECO:0000259" key="4">
    <source>
        <dbReference type="PROSITE" id="PS51379"/>
    </source>
</evidence>
<dbReference type="Proteomes" id="UP000280881">
    <property type="component" value="Unassembled WGS sequence"/>
</dbReference>
<dbReference type="AlphaFoldDB" id="A0A420W7V6"/>
<dbReference type="SUPFAM" id="SSF52540">
    <property type="entry name" value="P-loop containing nucleoside triphosphate hydrolases"/>
    <property type="match status" value="1"/>
</dbReference>
<dbReference type="Pfam" id="PF01656">
    <property type="entry name" value="CbiA"/>
    <property type="match status" value="1"/>
</dbReference>
<dbReference type="Gene3D" id="3.30.70.20">
    <property type="match status" value="1"/>
</dbReference>
<reference evidence="5 6" key="1">
    <citation type="submission" date="2018-10" db="EMBL/GenBank/DDBJ databases">
        <title>Genomic Encyclopedia of Type Strains, Phase IV (KMG-IV): sequencing the most valuable type-strain genomes for metagenomic binning, comparative biology and taxonomic classification.</title>
        <authorList>
            <person name="Goeker M."/>
        </authorList>
    </citation>
    <scope>NUCLEOTIDE SEQUENCE [LARGE SCALE GENOMIC DNA]</scope>
    <source>
        <strain evidence="5 6">DSM 15521</strain>
    </source>
</reference>
<dbReference type="OrthoDB" id="9800558at2"/>
<evidence type="ECO:0000256" key="1">
    <source>
        <dbReference type="ARBA" id="ARBA00022723"/>
    </source>
</evidence>
<dbReference type="Gene3D" id="3.40.50.300">
    <property type="entry name" value="P-loop containing nucleotide triphosphate hydrolases"/>
    <property type="match status" value="1"/>
</dbReference>
<dbReference type="PROSITE" id="PS51379">
    <property type="entry name" value="4FE4S_FER_2"/>
    <property type="match status" value="2"/>
</dbReference>
<evidence type="ECO:0000256" key="3">
    <source>
        <dbReference type="ARBA" id="ARBA00023014"/>
    </source>
</evidence>
<gene>
    <name evidence="5" type="ORF">C7457_0238</name>
</gene>
<feature type="domain" description="4Fe-4S ferredoxin-type" evidence="4">
    <location>
        <begin position="87"/>
        <end position="117"/>
    </location>
</feature>
<accession>A0A420W7V6</accession>
<dbReference type="EMBL" id="RBIE01000001">
    <property type="protein sequence ID" value="RKQ63368.1"/>
    <property type="molecule type" value="Genomic_DNA"/>
</dbReference>
<dbReference type="PANTHER" id="PTHR43063">
    <property type="entry name" value="4FE-4S CLUSTER CONTAINING PARA FAMILY ATPASE PROTEIN"/>
    <property type="match status" value="1"/>
</dbReference>
<keyword evidence="1" id="KW-0479">Metal-binding</keyword>
<evidence type="ECO:0000256" key="2">
    <source>
        <dbReference type="ARBA" id="ARBA00023004"/>
    </source>
</evidence>
<sequence>MIISVSGGKGGTGKSTVSTSLAILLKEFTLVDLDVEAPNDHILLNVNLSEGISVKLFKPKFNHEYCTGCGKCAEVCNDNAIVLNREGKPILLDDLCAGCTACKLICPERGAIEDDFKVVGHIYENKTPYGFKLITGELLEGEERTYKVLLETKKRALKEGGNLIFDTAAGAGNSIFKALEGSDIVVAVTEPTPFGARDLEKILYTTSYLKLKTVIVINKSGVGDEEEILSLSKKYGCPIVGRIPYSEEIIKCYFSKTPIVNTDLPEAKVFYEIKERILEEVKCS</sequence>
<keyword evidence="2" id="KW-0408">Iron</keyword>
<dbReference type="Pfam" id="PF00037">
    <property type="entry name" value="Fer4"/>
    <property type="match status" value="1"/>
</dbReference>
<dbReference type="PANTHER" id="PTHR43063:SF1">
    <property type="entry name" value="4FE-4S CLUSTER CONTAINING PARA FAMILY ATPASE PROTEIN"/>
    <property type="match status" value="1"/>
</dbReference>
<keyword evidence="3" id="KW-0411">Iron-sulfur</keyword>
<name>A0A420W7V6_9BACT</name>
<dbReference type="GO" id="GO:0051536">
    <property type="term" value="F:iron-sulfur cluster binding"/>
    <property type="evidence" value="ECO:0007669"/>
    <property type="project" value="UniProtKB-KW"/>
</dbReference>
<proteinExistence type="predicted"/>
<dbReference type="InterPro" id="IPR002586">
    <property type="entry name" value="CobQ/CobB/MinD/ParA_Nub-bd_dom"/>
</dbReference>
<dbReference type="InterPro" id="IPR017896">
    <property type="entry name" value="4Fe4S_Fe-S-bd"/>
</dbReference>
<dbReference type="PROSITE" id="PS00198">
    <property type="entry name" value="4FE4S_FER_1"/>
    <property type="match status" value="1"/>
</dbReference>
<evidence type="ECO:0000313" key="5">
    <source>
        <dbReference type="EMBL" id="RKQ63368.1"/>
    </source>
</evidence>
<organism evidence="5 6">
    <name type="scientific">Thermovibrio guaymasensis</name>
    <dbReference type="NCBI Taxonomy" id="240167"/>
    <lineage>
        <taxon>Bacteria</taxon>
        <taxon>Pseudomonadati</taxon>
        <taxon>Aquificota</taxon>
        <taxon>Aquificia</taxon>
        <taxon>Desulfurobacteriales</taxon>
        <taxon>Desulfurobacteriaceae</taxon>
        <taxon>Thermovibrio</taxon>
    </lineage>
</organism>
<protein>
    <submittedName>
        <fullName evidence="5">MinD superfamily P-loop ATPase</fullName>
    </submittedName>
</protein>
<dbReference type="GO" id="GO:0046872">
    <property type="term" value="F:metal ion binding"/>
    <property type="evidence" value="ECO:0007669"/>
    <property type="project" value="UniProtKB-KW"/>
</dbReference>